<name>D1Q0Q3_9BACT</name>
<proteinExistence type="predicted"/>
<protein>
    <submittedName>
        <fullName evidence="1">Uncharacterized protein</fullName>
    </submittedName>
</protein>
<comment type="caution">
    <text evidence="1">The sequence shown here is derived from an EMBL/GenBank/DDBJ whole genome shotgun (WGS) entry which is preliminary data.</text>
</comment>
<keyword evidence="2" id="KW-1185">Reference proteome</keyword>
<evidence type="ECO:0000313" key="1">
    <source>
        <dbReference type="EMBL" id="EFA42800.1"/>
    </source>
</evidence>
<evidence type="ECO:0000313" key="2">
    <source>
        <dbReference type="Proteomes" id="UP000003160"/>
    </source>
</evidence>
<accession>D1Q0Q3</accession>
<dbReference type="HOGENOM" id="CLU_2975453_0_0_10"/>
<dbReference type="EMBL" id="ACKS01000110">
    <property type="protein sequence ID" value="EFA42800.1"/>
    <property type="molecule type" value="Genomic_DNA"/>
</dbReference>
<gene>
    <name evidence="1" type="ORF">HMPREF0645_2788</name>
</gene>
<dbReference type="AlphaFoldDB" id="D1Q0Q3"/>
<reference evidence="1 2" key="1">
    <citation type="submission" date="2009-10" db="EMBL/GenBank/DDBJ databases">
        <authorList>
            <person name="Qin X."/>
            <person name="Bachman B."/>
            <person name="Battles P."/>
            <person name="Bell A."/>
            <person name="Bess C."/>
            <person name="Bickham C."/>
            <person name="Chaboub L."/>
            <person name="Chen D."/>
            <person name="Coyle M."/>
            <person name="Deiros D.R."/>
            <person name="Dinh H."/>
            <person name="Forbes L."/>
            <person name="Fowler G."/>
            <person name="Francisco L."/>
            <person name="Fu Q."/>
            <person name="Gubbala S."/>
            <person name="Hale W."/>
            <person name="Han Y."/>
            <person name="Hemphill L."/>
            <person name="Highlander S.K."/>
            <person name="Hirani K."/>
            <person name="Hogues M."/>
            <person name="Jackson L."/>
            <person name="Jakkamsetti A."/>
            <person name="Javaid M."/>
            <person name="Jiang H."/>
            <person name="Korchina V."/>
            <person name="Kovar C."/>
            <person name="Lara F."/>
            <person name="Lee S."/>
            <person name="Mata R."/>
            <person name="Mathew T."/>
            <person name="Moen C."/>
            <person name="Morales K."/>
            <person name="Munidasa M."/>
            <person name="Nazareth L."/>
            <person name="Ngo R."/>
            <person name="Nguyen L."/>
            <person name="Okwuonu G."/>
            <person name="Ongeri F."/>
            <person name="Patil S."/>
            <person name="Petrosino J."/>
            <person name="Pham C."/>
            <person name="Pham P."/>
            <person name="Pu L.-L."/>
            <person name="Puazo M."/>
            <person name="Raj R."/>
            <person name="Reid J."/>
            <person name="Rouhana J."/>
            <person name="Saada N."/>
            <person name="Shang Y."/>
            <person name="Simmons D."/>
            <person name="Thornton R."/>
            <person name="Warren J."/>
            <person name="Weissenberger G."/>
            <person name="Zhang J."/>
            <person name="Zhang L."/>
            <person name="Zhou C."/>
            <person name="Zhu D."/>
            <person name="Muzny D."/>
            <person name="Worley K."/>
            <person name="Gibbs R."/>
        </authorList>
    </citation>
    <scope>NUCLEOTIDE SEQUENCE [LARGE SCALE GENOMIC DNA]</scope>
    <source>
        <strain evidence="1 2">DSM 17361</strain>
    </source>
</reference>
<organism evidence="1 2">
    <name type="scientific">Hallella bergensis DSM 17361</name>
    <dbReference type="NCBI Taxonomy" id="585502"/>
    <lineage>
        <taxon>Bacteria</taxon>
        <taxon>Pseudomonadati</taxon>
        <taxon>Bacteroidota</taxon>
        <taxon>Bacteroidia</taxon>
        <taxon>Bacteroidales</taxon>
        <taxon>Prevotellaceae</taxon>
        <taxon>Hallella</taxon>
    </lineage>
</organism>
<sequence length="58" mass="6909">MFTEYNIGEVNTVNDTLHANKRPFERAFGLHIQQGHFPKKRILSYSFPYQKLNIWLAQ</sequence>
<dbReference type="Proteomes" id="UP000003160">
    <property type="component" value="Unassembled WGS sequence"/>
</dbReference>